<feature type="signal peptide" evidence="5">
    <location>
        <begin position="1"/>
        <end position="21"/>
    </location>
</feature>
<evidence type="ECO:0000313" key="7">
    <source>
        <dbReference type="EMBL" id="ODM99270.1"/>
    </source>
</evidence>
<dbReference type="AlphaFoldDB" id="A0A1D2N206"/>
<organism evidence="7 8">
    <name type="scientific">Orchesella cincta</name>
    <name type="common">Springtail</name>
    <name type="synonym">Podura cincta</name>
    <dbReference type="NCBI Taxonomy" id="48709"/>
    <lineage>
        <taxon>Eukaryota</taxon>
        <taxon>Metazoa</taxon>
        <taxon>Ecdysozoa</taxon>
        <taxon>Arthropoda</taxon>
        <taxon>Hexapoda</taxon>
        <taxon>Collembola</taxon>
        <taxon>Entomobryomorpha</taxon>
        <taxon>Entomobryoidea</taxon>
        <taxon>Orchesellidae</taxon>
        <taxon>Orchesellinae</taxon>
        <taxon>Orchesella</taxon>
    </lineage>
</organism>
<sequence length="1038" mass="113789">MANWSVGFFVVLLLACQQVSSKEGSSTTTSFCSDQPSCETCVAQQIRNKNYGNLNPAANCVWEVTSSGQLCVETYTPSQEISNVAFNRPGCYTIPSTTTTQPPPVPTCNEQTTCQSCVSTALNLGTRSRNQATCVWEVTSYSQGCVEEYTPSQEITNVAFNQYGCEQIPTTTTTAPTTPPYRNQCQNEKTCESCVVTRGDTSQPEFDAYGNPNPAANCVWEVTSSGELCVETYTPSQEISNVAFNGNGCKAIPTTTTTPAPTTPPYRNQCQNEKTCESCVVTTFVSFQPDLYKNSASNCVWEVTSSGNECVEKYTPSQEITNVAFNREGCRTIPSVSTAAPPKSDPCLQENVCESCVQTIAASENDSTCLWIVANSEGQCAKTFNLSEEIEKVVYSTNGCQTESNSSSTTTPTPVIPDSGSRCECTENDAIRANSDDQLNEIDDDIVVAEIISVNDEQEKDEFDFFGANVADRLRKVQYSSPKLASSIRYEIQKALFDNEKLLLKAPRRLTGGSTIPSTTTPAPSNMKNQCLNKKTCESCTVTKNNDSFFICVWEGSKYGQQCVEFDNISNGTVFVVTGPNLCPIPSTKTPPPSSPQSVSICTKQKMCQSCVSTLIQTEVVFGNKISTTPSTIVDPCRGENTCESCVQTLVTSELERLSINRPYCLWIATRLEGRCARTLALPHDIENIAFTTSQTGWNSSTSVPSSPKLGFGDSESKCKCAENDSIQANAGDQVNEIEDDDDIIVAKIRAQNKGQQKDDDYFGENIIQRIRMVQAGSPKLASSILGGGIHGSSSPDPCLRGTTCESCVGIKTKANNCVWEVTSSGQLCVQKYVPSQEISDVAFTRDGPSIPTTTTPTPAKSYRGMVNPISHVSTTEKSIVQQLYCNEQTTCESCLSLRVQPRCVWNRDDGTCSTRTYFSTNMGGYNIKPEDCERIWNATTTTPIPTSPEPTHFETPTESNASTTTIYISEIFSMSHMDEKDELDYFGEHIVGRIRKIQESSPRLASAIRYEIQKVLFDKEEMLKQNARRFMLWRSLK</sequence>
<evidence type="ECO:0000256" key="2">
    <source>
        <dbReference type="ARBA" id="ARBA00023136"/>
    </source>
</evidence>
<name>A0A1D2N206_ORCCI</name>
<feature type="domain" description="PSI" evidence="6">
    <location>
        <begin position="885"/>
        <end position="944"/>
    </location>
</feature>
<dbReference type="InterPro" id="IPR002165">
    <property type="entry name" value="Plexin_repeat"/>
</dbReference>
<feature type="domain" description="PSI" evidence="6">
    <location>
        <begin position="107"/>
        <end position="166"/>
    </location>
</feature>
<dbReference type="EMBL" id="LJIJ01000290">
    <property type="protein sequence ID" value="ODM99270.1"/>
    <property type="molecule type" value="Genomic_DNA"/>
</dbReference>
<keyword evidence="3" id="KW-0325">Glycoprotein</keyword>
<keyword evidence="5" id="KW-0732">Signal</keyword>
<comment type="caution">
    <text evidence="7">The sequence shown here is derived from an EMBL/GenBank/DDBJ whole genome shotgun (WGS) entry which is preliminary data.</text>
</comment>
<comment type="subcellular location">
    <subcellularLocation>
        <location evidence="1">Membrane</location>
    </subcellularLocation>
</comment>
<dbReference type="InterPro" id="IPR016201">
    <property type="entry name" value="PSI"/>
</dbReference>
<keyword evidence="8" id="KW-1185">Reference proteome</keyword>
<feature type="domain" description="PSI" evidence="6">
    <location>
        <begin position="530"/>
        <end position="584"/>
    </location>
</feature>
<proteinExistence type="predicted"/>
<accession>A0A1D2N206</accession>
<dbReference type="GO" id="GO:0016020">
    <property type="term" value="C:membrane"/>
    <property type="evidence" value="ECO:0007669"/>
    <property type="project" value="UniProtKB-SubCell"/>
</dbReference>
<feature type="compositionally biased region" description="Low complexity" evidence="4">
    <location>
        <begin position="402"/>
        <end position="419"/>
    </location>
</feature>
<dbReference type="Pfam" id="PF01437">
    <property type="entry name" value="PSI"/>
    <property type="match status" value="1"/>
</dbReference>
<evidence type="ECO:0000259" key="6">
    <source>
        <dbReference type="SMART" id="SM00423"/>
    </source>
</evidence>
<feature type="region of interest" description="Disordered" evidence="4">
    <location>
        <begin position="401"/>
        <end position="421"/>
    </location>
</feature>
<reference evidence="7 8" key="1">
    <citation type="journal article" date="2016" name="Genome Biol. Evol.">
        <title>Gene Family Evolution Reflects Adaptation to Soil Environmental Stressors in the Genome of the Collembolan Orchesella cincta.</title>
        <authorList>
            <person name="Faddeeva-Vakhrusheva A."/>
            <person name="Derks M.F."/>
            <person name="Anvar S.Y."/>
            <person name="Agamennone V."/>
            <person name="Suring W."/>
            <person name="Smit S."/>
            <person name="van Straalen N.M."/>
            <person name="Roelofs D."/>
        </authorList>
    </citation>
    <scope>NUCLEOTIDE SEQUENCE [LARGE SCALE GENOMIC DNA]</scope>
    <source>
        <tissue evidence="7">Mixed pool</tissue>
    </source>
</reference>
<feature type="domain" description="PSI" evidence="6">
    <location>
        <begin position="798"/>
        <end position="875"/>
    </location>
</feature>
<evidence type="ECO:0000256" key="5">
    <source>
        <dbReference type="SAM" id="SignalP"/>
    </source>
</evidence>
<feature type="chain" id="PRO_5008904910" description="PSI domain-containing protein" evidence="5">
    <location>
        <begin position="22"/>
        <end position="1038"/>
    </location>
</feature>
<feature type="domain" description="PSI" evidence="6">
    <location>
        <begin position="269"/>
        <end position="348"/>
    </location>
</feature>
<evidence type="ECO:0000313" key="8">
    <source>
        <dbReference type="Proteomes" id="UP000094527"/>
    </source>
</evidence>
<evidence type="ECO:0000256" key="1">
    <source>
        <dbReference type="ARBA" id="ARBA00004370"/>
    </source>
</evidence>
<keyword evidence="2" id="KW-0472">Membrane</keyword>
<evidence type="ECO:0000256" key="3">
    <source>
        <dbReference type="ARBA" id="ARBA00023180"/>
    </source>
</evidence>
<gene>
    <name evidence="7" type="ORF">Ocin01_07429</name>
</gene>
<protein>
    <recommendedName>
        <fullName evidence="6">PSI domain-containing protein</fullName>
    </recommendedName>
</protein>
<feature type="domain" description="PSI" evidence="6">
    <location>
        <begin position="31"/>
        <end position="92"/>
    </location>
</feature>
<dbReference type="Proteomes" id="UP000094527">
    <property type="component" value="Unassembled WGS sequence"/>
</dbReference>
<dbReference type="SMART" id="SM00423">
    <property type="entry name" value="PSI"/>
    <property type="match status" value="7"/>
</dbReference>
<feature type="domain" description="PSI" evidence="6">
    <location>
        <begin position="184"/>
        <end position="250"/>
    </location>
</feature>
<evidence type="ECO:0000256" key="4">
    <source>
        <dbReference type="SAM" id="MobiDB-lite"/>
    </source>
</evidence>